<dbReference type="Proteomes" id="UP000245207">
    <property type="component" value="Unassembled WGS sequence"/>
</dbReference>
<feature type="domain" description="TIR" evidence="7">
    <location>
        <begin position="461"/>
        <end position="591"/>
    </location>
</feature>
<dbReference type="OrthoDB" id="346907at2759"/>
<dbReference type="PANTHER" id="PTHR27003:SF458">
    <property type="entry name" value="TOLL_INTERLEUKIN-1 RECEPTOR HOMOLOGY (TIR) DOMAIN, PROTEIN KINASE-LIKE DOMAIN PROTEIN-RELATED"/>
    <property type="match status" value="1"/>
</dbReference>
<name>A0A2U1LMM5_ARTAN</name>
<gene>
    <name evidence="8" type="ORF">CTI12_AA474870</name>
</gene>
<evidence type="ECO:0000259" key="7">
    <source>
        <dbReference type="PROSITE" id="PS50104"/>
    </source>
</evidence>
<keyword evidence="1" id="KW-0723">Serine/threonine-protein kinase</keyword>
<dbReference type="InterPro" id="IPR000719">
    <property type="entry name" value="Prot_kinase_dom"/>
</dbReference>
<evidence type="ECO:0000256" key="3">
    <source>
        <dbReference type="ARBA" id="ARBA00022741"/>
    </source>
</evidence>
<protein>
    <submittedName>
        <fullName evidence="8">Toll/interleukin-1 receptor (TIR) domain-containing protein</fullName>
    </submittedName>
</protein>
<dbReference type="SUPFAM" id="SSF56112">
    <property type="entry name" value="Protein kinase-like (PK-like)"/>
    <property type="match status" value="1"/>
</dbReference>
<comment type="caution">
    <text evidence="8">The sequence shown here is derived from an EMBL/GenBank/DDBJ whole genome shotgun (WGS) entry which is preliminary data.</text>
</comment>
<keyword evidence="3" id="KW-0547">Nucleotide-binding</keyword>
<dbReference type="Gene3D" id="3.30.200.20">
    <property type="entry name" value="Phosphorylase Kinase, domain 1"/>
    <property type="match status" value="1"/>
</dbReference>
<evidence type="ECO:0000313" key="8">
    <source>
        <dbReference type="EMBL" id="PWA50234.1"/>
    </source>
</evidence>
<dbReference type="PANTHER" id="PTHR27003">
    <property type="entry name" value="OS07G0166700 PROTEIN"/>
    <property type="match status" value="1"/>
</dbReference>
<dbReference type="SMART" id="SM00255">
    <property type="entry name" value="TIR"/>
    <property type="match status" value="2"/>
</dbReference>
<evidence type="ECO:0000256" key="2">
    <source>
        <dbReference type="ARBA" id="ARBA00022679"/>
    </source>
</evidence>
<accession>A0A2U1LMM5</accession>
<evidence type="ECO:0000259" key="6">
    <source>
        <dbReference type="PROSITE" id="PS50011"/>
    </source>
</evidence>
<feature type="domain" description="Protein kinase" evidence="6">
    <location>
        <begin position="178"/>
        <end position="452"/>
    </location>
</feature>
<dbReference type="FunFam" id="3.30.200.20:FF:000039">
    <property type="entry name" value="receptor-like protein kinase FERONIA"/>
    <property type="match status" value="1"/>
</dbReference>
<dbReference type="PROSITE" id="PS00108">
    <property type="entry name" value="PROTEIN_KINASE_ST"/>
    <property type="match status" value="1"/>
</dbReference>
<dbReference type="InterPro" id="IPR011009">
    <property type="entry name" value="Kinase-like_dom_sf"/>
</dbReference>
<dbReference type="GO" id="GO:0004674">
    <property type="term" value="F:protein serine/threonine kinase activity"/>
    <property type="evidence" value="ECO:0007669"/>
    <property type="project" value="UniProtKB-KW"/>
</dbReference>
<evidence type="ECO:0000256" key="4">
    <source>
        <dbReference type="ARBA" id="ARBA00022777"/>
    </source>
</evidence>
<dbReference type="EMBL" id="PKPP01008615">
    <property type="protein sequence ID" value="PWA50234.1"/>
    <property type="molecule type" value="Genomic_DNA"/>
</dbReference>
<organism evidence="8 9">
    <name type="scientific">Artemisia annua</name>
    <name type="common">Sweet wormwood</name>
    <dbReference type="NCBI Taxonomy" id="35608"/>
    <lineage>
        <taxon>Eukaryota</taxon>
        <taxon>Viridiplantae</taxon>
        <taxon>Streptophyta</taxon>
        <taxon>Embryophyta</taxon>
        <taxon>Tracheophyta</taxon>
        <taxon>Spermatophyta</taxon>
        <taxon>Magnoliopsida</taxon>
        <taxon>eudicotyledons</taxon>
        <taxon>Gunneridae</taxon>
        <taxon>Pentapetalae</taxon>
        <taxon>asterids</taxon>
        <taxon>campanulids</taxon>
        <taxon>Asterales</taxon>
        <taxon>Asteraceae</taxon>
        <taxon>Asteroideae</taxon>
        <taxon>Anthemideae</taxon>
        <taxon>Artemisiinae</taxon>
        <taxon>Artemisia</taxon>
    </lineage>
</organism>
<dbReference type="SUPFAM" id="SSF52200">
    <property type="entry name" value="Toll/Interleukin receptor TIR domain"/>
    <property type="match status" value="2"/>
</dbReference>
<keyword evidence="5" id="KW-0067">ATP-binding</keyword>
<dbReference type="GO" id="GO:0009506">
    <property type="term" value="C:plasmodesma"/>
    <property type="evidence" value="ECO:0007669"/>
    <property type="project" value="TreeGrafter"/>
</dbReference>
<keyword evidence="8" id="KW-0675">Receptor</keyword>
<dbReference type="GO" id="GO:0005524">
    <property type="term" value="F:ATP binding"/>
    <property type="evidence" value="ECO:0007669"/>
    <property type="project" value="UniProtKB-KW"/>
</dbReference>
<proteinExistence type="predicted"/>
<dbReference type="GO" id="GO:0005886">
    <property type="term" value="C:plasma membrane"/>
    <property type="evidence" value="ECO:0007669"/>
    <property type="project" value="TreeGrafter"/>
</dbReference>
<keyword evidence="4" id="KW-0418">Kinase</keyword>
<dbReference type="Gene3D" id="1.10.510.10">
    <property type="entry name" value="Transferase(Phosphotransferase) domain 1"/>
    <property type="match status" value="1"/>
</dbReference>
<evidence type="ECO:0000256" key="1">
    <source>
        <dbReference type="ARBA" id="ARBA00022527"/>
    </source>
</evidence>
<dbReference type="PROSITE" id="PS50104">
    <property type="entry name" value="TIR"/>
    <property type="match status" value="2"/>
</dbReference>
<dbReference type="InterPro" id="IPR045272">
    <property type="entry name" value="ANXUR1/2-like"/>
</dbReference>
<dbReference type="GO" id="GO:0004714">
    <property type="term" value="F:transmembrane receptor protein tyrosine kinase activity"/>
    <property type="evidence" value="ECO:0007669"/>
    <property type="project" value="InterPro"/>
</dbReference>
<dbReference type="Gene3D" id="3.40.50.10140">
    <property type="entry name" value="Toll/interleukin-1 receptor homology (TIR) domain"/>
    <property type="match status" value="2"/>
</dbReference>
<feature type="domain" description="TIR" evidence="7">
    <location>
        <begin position="1"/>
        <end position="128"/>
    </location>
</feature>
<dbReference type="InterPro" id="IPR008271">
    <property type="entry name" value="Ser/Thr_kinase_AS"/>
</dbReference>
<keyword evidence="2" id="KW-0808">Transferase</keyword>
<dbReference type="PROSITE" id="PS50011">
    <property type="entry name" value="PROTEIN_KINASE_DOM"/>
    <property type="match status" value="1"/>
</dbReference>
<dbReference type="STRING" id="35608.A0A2U1LMM5"/>
<dbReference type="InterPro" id="IPR035897">
    <property type="entry name" value="Toll_tir_struct_dom_sf"/>
</dbReference>
<keyword evidence="9" id="KW-1185">Reference proteome</keyword>
<dbReference type="AlphaFoldDB" id="A0A2U1LMM5"/>
<evidence type="ECO:0000256" key="5">
    <source>
        <dbReference type="ARBA" id="ARBA00022840"/>
    </source>
</evidence>
<dbReference type="Pfam" id="PF01582">
    <property type="entry name" value="TIR"/>
    <property type="match status" value="2"/>
</dbReference>
<dbReference type="GO" id="GO:0007165">
    <property type="term" value="P:signal transduction"/>
    <property type="evidence" value="ECO:0007669"/>
    <property type="project" value="InterPro"/>
</dbReference>
<sequence length="603" mass="69192">MEEKFPFDISTNPLYLKVLEESQIAVIVFSKQYADSSWWLDELVYIMNCMHDRGKTVIPIYYDVSPSEVRKQKEVYGNGEFTEINRVGSWRKALVDASNLYGWEIKHTADGYESKRIKLIVDVIMKRLFPDKGLIGVRTRLEDFKYGGGDKVTLASSHGQVERLKIPLQDMLLATNNFSEANVIARSGFGKVYQGQSEQYGIIAIKRLDRRLGQGDPQFMMEIALLTICKHDNIVSLVGFCDQNGEKILVYKYESNGSLDKHLHRKDLTWIQRLHICLDAANGLKYLHDDLEHQHRIVHRDVKSSNILLDDNLKAKISDFGLSKIALANVPCSVIISGACGTPGYVDPVYQDHNILTQKADVYSFGVVLFEVLCGRLVNVRQYQDEHYFSAKLAQNHYEMETLDEIIDSDLRGQINSDSLSTFSSIAYRCLKKHREERPTMSMVVDQLEKALDYQQESSGFLHDVHISFRDRDTECHVVDDLCAALHQEGISTYKDNRTHSRKKSIILKAIERSRCFVIIFTKKFAVNSWYLDEVVKITECVKEKGQFVLPVFYNVSLNDVRTQKGYFGEVMAEYDTHPKMEVWTNALVEVTNSAGLEYSKFW</sequence>
<dbReference type="SMART" id="SM00220">
    <property type="entry name" value="S_TKc"/>
    <property type="match status" value="1"/>
</dbReference>
<dbReference type="InterPro" id="IPR000157">
    <property type="entry name" value="TIR_dom"/>
</dbReference>
<dbReference type="Pfam" id="PF00069">
    <property type="entry name" value="Pkinase"/>
    <property type="match status" value="1"/>
</dbReference>
<reference evidence="8 9" key="1">
    <citation type="journal article" date="2018" name="Mol. Plant">
        <title>The genome of Artemisia annua provides insight into the evolution of Asteraceae family and artemisinin biosynthesis.</title>
        <authorList>
            <person name="Shen Q."/>
            <person name="Zhang L."/>
            <person name="Liao Z."/>
            <person name="Wang S."/>
            <person name="Yan T."/>
            <person name="Shi P."/>
            <person name="Liu M."/>
            <person name="Fu X."/>
            <person name="Pan Q."/>
            <person name="Wang Y."/>
            <person name="Lv Z."/>
            <person name="Lu X."/>
            <person name="Zhang F."/>
            <person name="Jiang W."/>
            <person name="Ma Y."/>
            <person name="Chen M."/>
            <person name="Hao X."/>
            <person name="Li L."/>
            <person name="Tang Y."/>
            <person name="Lv G."/>
            <person name="Zhou Y."/>
            <person name="Sun X."/>
            <person name="Brodelius P.E."/>
            <person name="Rose J.K.C."/>
            <person name="Tang K."/>
        </authorList>
    </citation>
    <scope>NUCLEOTIDE SEQUENCE [LARGE SCALE GENOMIC DNA]</scope>
    <source>
        <strain evidence="9">cv. Huhao1</strain>
        <tissue evidence="8">Leaf</tissue>
    </source>
</reference>
<evidence type="ECO:0000313" key="9">
    <source>
        <dbReference type="Proteomes" id="UP000245207"/>
    </source>
</evidence>